<reference evidence="1 2" key="1">
    <citation type="submission" date="2014-04" db="EMBL/GenBank/DDBJ databases">
        <authorList>
            <consortium name="DOE Joint Genome Institute"/>
            <person name="Kuo A."/>
            <person name="Kohler A."/>
            <person name="Nagy L.G."/>
            <person name="Floudas D."/>
            <person name="Copeland A."/>
            <person name="Barry K.W."/>
            <person name="Cichocki N."/>
            <person name="Veneault-Fourrey C."/>
            <person name="LaButti K."/>
            <person name="Lindquist E.A."/>
            <person name="Lipzen A."/>
            <person name="Lundell T."/>
            <person name="Morin E."/>
            <person name="Murat C."/>
            <person name="Sun H."/>
            <person name="Tunlid A."/>
            <person name="Henrissat B."/>
            <person name="Grigoriev I.V."/>
            <person name="Hibbett D.S."/>
            <person name="Martin F."/>
            <person name="Nordberg H.P."/>
            <person name="Cantor M.N."/>
            <person name="Hua S.X."/>
        </authorList>
    </citation>
    <scope>NUCLEOTIDE SEQUENCE [LARGE SCALE GENOMIC DNA]</scope>
    <source>
        <strain evidence="1 2">Foug A</strain>
    </source>
</reference>
<protein>
    <submittedName>
        <fullName evidence="1">Uncharacterized protein</fullName>
    </submittedName>
</protein>
<reference evidence="2" key="2">
    <citation type="submission" date="2015-01" db="EMBL/GenBank/DDBJ databases">
        <title>Evolutionary Origins and Diversification of the Mycorrhizal Mutualists.</title>
        <authorList>
            <consortium name="DOE Joint Genome Institute"/>
            <consortium name="Mycorrhizal Genomics Consortium"/>
            <person name="Kohler A."/>
            <person name="Kuo A."/>
            <person name="Nagy L.G."/>
            <person name="Floudas D."/>
            <person name="Copeland A."/>
            <person name="Barry K.W."/>
            <person name="Cichocki N."/>
            <person name="Veneault-Fourrey C."/>
            <person name="LaButti K."/>
            <person name="Lindquist E.A."/>
            <person name="Lipzen A."/>
            <person name="Lundell T."/>
            <person name="Morin E."/>
            <person name="Murat C."/>
            <person name="Riley R."/>
            <person name="Ohm R."/>
            <person name="Sun H."/>
            <person name="Tunlid A."/>
            <person name="Henrissat B."/>
            <person name="Grigoriev I.V."/>
            <person name="Hibbett D.S."/>
            <person name="Martin F."/>
        </authorList>
    </citation>
    <scope>NUCLEOTIDE SEQUENCE [LARGE SCALE GENOMIC DNA]</scope>
    <source>
        <strain evidence="2">Foug A</strain>
    </source>
</reference>
<evidence type="ECO:0000313" key="2">
    <source>
        <dbReference type="Proteomes" id="UP000053989"/>
    </source>
</evidence>
<evidence type="ECO:0000313" key="1">
    <source>
        <dbReference type="EMBL" id="KIM52017.1"/>
    </source>
</evidence>
<keyword evidence="2" id="KW-1185">Reference proteome</keyword>
<gene>
    <name evidence="1" type="ORF">SCLCIDRAFT_32994</name>
</gene>
<proteinExistence type="predicted"/>
<name>A0A0C2ZGR3_9AGAM</name>
<dbReference type="Proteomes" id="UP000053989">
    <property type="component" value="Unassembled WGS sequence"/>
</dbReference>
<sequence>MATQESKEESCLTAEKMSNKLCDITDTHLNSSTTPIAQPMAHHPPGRDDGTQLLGFGDFVPNSDSFPEMLHHARQSRYFWMHGTWTLDASTIWPDMVVLKHWAIPLTARHTDSVQFYEVFLRNNIDLASKTSA</sequence>
<organism evidence="1 2">
    <name type="scientific">Scleroderma citrinum Foug A</name>
    <dbReference type="NCBI Taxonomy" id="1036808"/>
    <lineage>
        <taxon>Eukaryota</taxon>
        <taxon>Fungi</taxon>
        <taxon>Dikarya</taxon>
        <taxon>Basidiomycota</taxon>
        <taxon>Agaricomycotina</taxon>
        <taxon>Agaricomycetes</taxon>
        <taxon>Agaricomycetidae</taxon>
        <taxon>Boletales</taxon>
        <taxon>Sclerodermatineae</taxon>
        <taxon>Sclerodermataceae</taxon>
        <taxon>Scleroderma</taxon>
    </lineage>
</organism>
<dbReference type="HOGENOM" id="CLU_1907923_0_0_1"/>
<dbReference type="InParanoid" id="A0A0C2ZGR3"/>
<dbReference type="AlphaFoldDB" id="A0A0C2ZGR3"/>
<accession>A0A0C2ZGR3</accession>
<dbReference type="EMBL" id="KN822229">
    <property type="protein sequence ID" value="KIM52017.1"/>
    <property type="molecule type" value="Genomic_DNA"/>
</dbReference>